<dbReference type="PRINTS" id="PR00682">
    <property type="entry name" value="IPNSYNTHASE"/>
</dbReference>
<dbReference type="SUPFAM" id="SSF51197">
    <property type="entry name" value="Clavaminate synthase-like"/>
    <property type="match status" value="1"/>
</dbReference>
<evidence type="ECO:0000313" key="4">
    <source>
        <dbReference type="EMBL" id="OQD85459.1"/>
    </source>
</evidence>
<protein>
    <recommendedName>
        <fullName evidence="3">Fe2OG dioxygenase domain-containing protein</fullName>
    </recommendedName>
</protein>
<name>A0A1V6Q8A4_9EURO</name>
<dbReference type="Pfam" id="PF03171">
    <property type="entry name" value="2OG-FeII_Oxy"/>
    <property type="match status" value="1"/>
</dbReference>
<dbReference type="EMBL" id="MDYN01000010">
    <property type="protein sequence ID" value="OQD85459.1"/>
    <property type="molecule type" value="Genomic_DNA"/>
</dbReference>
<proteinExistence type="inferred from homology"/>
<dbReference type="Gene3D" id="2.60.120.330">
    <property type="entry name" value="B-lactam Antibiotic, Isopenicillin N Synthase, Chain"/>
    <property type="match status" value="1"/>
</dbReference>
<dbReference type="AlphaFoldDB" id="A0A1V6Q8A4"/>
<dbReference type="GO" id="GO:0044283">
    <property type="term" value="P:small molecule biosynthetic process"/>
    <property type="evidence" value="ECO:0007669"/>
    <property type="project" value="UniProtKB-ARBA"/>
</dbReference>
<dbReference type="InterPro" id="IPR044861">
    <property type="entry name" value="IPNS-like_FE2OG_OXY"/>
</dbReference>
<organism evidence="4 5">
    <name type="scientific">Penicillium antarcticum</name>
    <dbReference type="NCBI Taxonomy" id="416450"/>
    <lineage>
        <taxon>Eukaryota</taxon>
        <taxon>Fungi</taxon>
        <taxon>Dikarya</taxon>
        <taxon>Ascomycota</taxon>
        <taxon>Pezizomycotina</taxon>
        <taxon>Eurotiomycetes</taxon>
        <taxon>Eurotiomycetidae</taxon>
        <taxon>Eurotiales</taxon>
        <taxon>Aspergillaceae</taxon>
        <taxon>Penicillium</taxon>
    </lineage>
</organism>
<dbReference type="InterPro" id="IPR050231">
    <property type="entry name" value="Iron_ascorbate_oxido_reductase"/>
</dbReference>
<dbReference type="PROSITE" id="PS51471">
    <property type="entry name" value="FE2OG_OXY"/>
    <property type="match status" value="1"/>
</dbReference>
<keyword evidence="5" id="KW-1185">Reference proteome</keyword>
<comment type="similarity">
    <text evidence="1 2">Belongs to the iron/ascorbate-dependent oxidoreductase family.</text>
</comment>
<gene>
    <name evidence="4" type="ORF">PENANT_c010G00293</name>
</gene>
<dbReference type="InterPro" id="IPR026992">
    <property type="entry name" value="DIOX_N"/>
</dbReference>
<sequence>MSDDGCALVDLIDTLPAQMARLTPQIPLPKYEHPPETKCSLSYASVVTIDLSEYDRPGGRDRLAQQFKECVHDFGFFNITNIGLSQDEIDLQFAIAKAFFELPVEERLSHVAPLHEGNYNGYRPLGTLSLFPGLQDSLEFYSIFKFIPQSQRSQPDLIKQYSAEIERFSRHMHENVSFKLLRILATMLELPEDQFVNGNRYEDECDSSVRYMLYHSRSQEENKMFDDYYLRGHTDKGTLTFLFQQPIAALQVQRVQADWEHLRIPAGTVAVNIADALQFLTNGYLRSGLHRVMAPPKDQVHMDRLGLVYFVRPTDKLPWKSLDSPFLRRAGHAKTTEHDRDMSGLEWWRAGVKARKGANYMKDTARST</sequence>
<evidence type="ECO:0000256" key="1">
    <source>
        <dbReference type="ARBA" id="ARBA00008056"/>
    </source>
</evidence>
<evidence type="ECO:0000256" key="2">
    <source>
        <dbReference type="RuleBase" id="RU003682"/>
    </source>
</evidence>
<keyword evidence="2" id="KW-0560">Oxidoreductase</keyword>
<dbReference type="InterPro" id="IPR027443">
    <property type="entry name" value="IPNS-like_sf"/>
</dbReference>
<accession>A0A1V6Q8A4</accession>
<keyword evidence="2" id="KW-0408">Iron</keyword>
<dbReference type="InterPro" id="IPR005123">
    <property type="entry name" value="Oxoglu/Fe-dep_dioxygenase_dom"/>
</dbReference>
<feature type="domain" description="Fe2OG dioxygenase" evidence="3">
    <location>
        <begin position="191"/>
        <end position="313"/>
    </location>
</feature>
<reference evidence="5" key="1">
    <citation type="journal article" date="2017" name="Nat. Microbiol.">
        <title>Global analysis of biosynthetic gene clusters reveals vast potential of secondary metabolite production in Penicillium species.</title>
        <authorList>
            <person name="Nielsen J.C."/>
            <person name="Grijseels S."/>
            <person name="Prigent S."/>
            <person name="Ji B."/>
            <person name="Dainat J."/>
            <person name="Nielsen K.F."/>
            <person name="Frisvad J.C."/>
            <person name="Workman M."/>
            <person name="Nielsen J."/>
        </authorList>
    </citation>
    <scope>NUCLEOTIDE SEQUENCE [LARGE SCALE GENOMIC DNA]</scope>
    <source>
        <strain evidence="5">IBT 31811</strain>
    </source>
</reference>
<dbReference type="STRING" id="416450.A0A1V6Q8A4"/>
<evidence type="ECO:0000259" key="3">
    <source>
        <dbReference type="PROSITE" id="PS51471"/>
    </source>
</evidence>
<dbReference type="Pfam" id="PF14226">
    <property type="entry name" value="DIOX_N"/>
    <property type="match status" value="1"/>
</dbReference>
<keyword evidence="2" id="KW-0479">Metal-binding</keyword>
<dbReference type="GO" id="GO:0016491">
    <property type="term" value="F:oxidoreductase activity"/>
    <property type="evidence" value="ECO:0007669"/>
    <property type="project" value="UniProtKB-KW"/>
</dbReference>
<dbReference type="GO" id="GO:0046872">
    <property type="term" value="F:metal ion binding"/>
    <property type="evidence" value="ECO:0007669"/>
    <property type="project" value="UniProtKB-KW"/>
</dbReference>
<dbReference type="Proteomes" id="UP000191672">
    <property type="component" value="Unassembled WGS sequence"/>
</dbReference>
<comment type="caution">
    <text evidence="4">The sequence shown here is derived from an EMBL/GenBank/DDBJ whole genome shotgun (WGS) entry which is preliminary data.</text>
</comment>
<dbReference type="PANTHER" id="PTHR47990">
    <property type="entry name" value="2-OXOGLUTARATE (2OG) AND FE(II)-DEPENDENT OXYGENASE SUPERFAMILY PROTEIN-RELATED"/>
    <property type="match status" value="1"/>
</dbReference>
<evidence type="ECO:0000313" key="5">
    <source>
        <dbReference type="Proteomes" id="UP000191672"/>
    </source>
</evidence>